<name>A0A8S1JEV2_9CHLO</name>
<evidence type="ECO:0000313" key="4">
    <source>
        <dbReference type="Proteomes" id="UP000708148"/>
    </source>
</evidence>
<accession>A0A8S1JEV2</accession>
<comment type="caution">
    <text evidence="3">The sequence shown here is derived from an EMBL/GenBank/DDBJ whole genome shotgun (WGS) entry which is preliminary data.</text>
</comment>
<dbReference type="AlphaFoldDB" id="A0A8S1JEV2"/>
<dbReference type="PROSITE" id="PS50056">
    <property type="entry name" value="TYR_PHOSPHATASE_2"/>
    <property type="match status" value="1"/>
</dbReference>
<dbReference type="InterPro" id="IPR029021">
    <property type="entry name" value="Prot-tyrosine_phosphatase-like"/>
</dbReference>
<keyword evidence="4" id="KW-1185">Reference proteome</keyword>
<dbReference type="InterPro" id="IPR026893">
    <property type="entry name" value="Tyr/Ser_Pase_IphP-type"/>
</dbReference>
<organism evidence="3 4">
    <name type="scientific">Ostreobium quekettii</name>
    <dbReference type="NCBI Taxonomy" id="121088"/>
    <lineage>
        <taxon>Eukaryota</taxon>
        <taxon>Viridiplantae</taxon>
        <taxon>Chlorophyta</taxon>
        <taxon>core chlorophytes</taxon>
        <taxon>Ulvophyceae</taxon>
        <taxon>TCBD clade</taxon>
        <taxon>Bryopsidales</taxon>
        <taxon>Ostreobineae</taxon>
        <taxon>Ostreobiaceae</taxon>
        <taxon>Ostreobium</taxon>
    </lineage>
</organism>
<dbReference type="PROSITE" id="PS00383">
    <property type="entry name" value="TYR_PHOSPHATASE_1"/>
    <property type="match status" value="1"/>
</dbReference>
<dbReference type="SUPFAM" id="SSF52799">
    <property type="entry name" value="(Phosphotyrosine protein) phosphatases II"/>
    <property type="match status" value="1"/>
</dbReference>
<dbReference type="GO" id="GO:0004721">
    <property type="term" value="F:phosphoprotein phosphatase activity"/>
    <property type="evidence" value="ECO:0007669"/>
    <property type="project" value="InterPro"/>
</dbReference>
<dbReference type="Proteomes" id="UP000708148">
    <property type="component" value="Unassembled WGS sequence"/>
</dbReference>
<feature type="compositionally biased region" description="Low complexity" evidence="1">
    <location>
        <begin position="319"/>
        <end position="334"/>
    </location>
</feature>
<dbReference type="PANTHER" id="PTHR31126">
    <property type="entry name" value="TYROSINE-PROTEIN PHOSPHATASE"/>
    <property type="match status" value="1"/>
</dbReference>
<protein>
    <recommendedName>
        <fullName evidence="2">Tyrosine specific protein phosphatases domain-containing protein</fullName>
    </recommendedName>
</protein>
<dbReference type="EMBL" id="CAJHUC010002965">
    <property type="protein sequence ID" value="CAD7704871.1"/>
    <property type="molecule type" value="Genomic_DNA"/>
</dbReference>
<dbReference type="Pfam" id="PF13350">
    <property type="entry name" value="Y_phosphatase3"/>
    <property type="match status" value="1"/>
</dbReference>
<feature type="domain" description="Tyrosine specific protein phosphatases" evidence="2">
    <location>
        <begin position="183"/>
        <end position="255"/>
    </location>
</feature>
<evidence type="ECO:0000313" key="3">
    <source>
        <dbReference type="EMBL" id="CAD7704871.1"/>
    </source>
</evidence>
<dbReference type="PANTHER" id="PTHR31126:SF10">
    <property type="entry name" value="PROTEIN PHOSPHATASE, PUTATIVE (AFU_ORTHOLOGUE AFUA_6G06650)-RELATED"/>
    <property type="match status" value="1"/>
</dbReference>
<dbReference type="InterPro" id="IPR016130">
    <property type="entry name" value="Tyr_Pase_AS"/>
</dbReference>
<gene>
    <name evidence="3" type="ORF">OSTQU699_LOCUS10226</name>
</gene>
<reference evidence="3" key="1">
    <citation type="submission" date="2020-12" db="EMBL/GenBank/DDBJ databases">
        <authorList>
            <person name="Iha C."/>
        </authorList>
    </citation>
    <scope>NUCLEOTIDE SEQUENCE</scope>
</reference>
<sequence length="409" mass="45099">MVHEATRAWAEAAMEDLGAACPGEPRGWCACGEPEAGALNFRDTAGAWQGTLQEGRIFRSSQLYTAQVINNNGIKTIVDLRKLKEPCKRENDLTASVPSQCRVCCSQWQADGIANPRVLHVDLISLTLKMHIVAKMSCKMWWEVAKTVYKGDDPATVLCPAIADSQLFGFRWFYAAILEKSKDNIAKAMRVFAQASNYPILVHCMHGKDRTGLVVMLLLSVCGVPKESIVKDYTESDQQLRKGKEANELKMADYLQHDSVIAAPPKDIEGTLEHIEEKYGSVEGYLESCGVTPEEIQRIRANMVHERMLVCSESEPLKSSDGSELLSSEPSDSDAGPLDSHDGVSSQLHSPHRSREHRSKMRHIVRKAYRKVVGLQASSSAGDACIPILRHSSSVPNVHLQDDEGSGDD</sequence>
<feature type="region of interest" description="Disordered" evidence="1">
    <location>
        <begin position="314"/>
        <end position="362"/>
    </location>
</feature>
<dbReference type="Gene3D" id="3.90.190.10">
    <property type="entry name" value="Protein tyrosine phosphatase superfamily"/>
    <property type="match status" value="1"/>
</dbReference>
<feature type="compositionally biased region" description="Basic residues" evidence="1">
    <location>
        <begin position="350"/>
        <end position="362"/>
    </location>
</feature>
<evidence type="ECO:0000259" key="2">
    <source>
        <dbReference type="PROSITE" id="PS50056"/>
    </source>
</evidence>
<evidence type="ECO:0000256" key="1">
    <source>
        <dbReference type="SAM" id="MobiDB-lite"/>
    </source>
</evidence>
<dbReference type="InterPro" id="IPR000387">
    <property type="entry name" value="Tyr_Pase_dom"/>
</dbReference>
<dbReference type="OrthoDB" id="6375174at2759"/>
<proteinExistence type="predicted"/>